<dbReference type="EMBL" id="FOKW01000009">
    <property type="protein sequence ID" value="SFC51205.1"/>
    <property type="molecule type" value="Genomic_DNA"/>
</dbReference>
<gene>
    <name evidence="2" type="ORF">SAMN05444422_109161</name>
</gene>
<evidence type="ECO:0000313" key="2">
    <source>
        <dbReference type="EMBL" id="SFC51205.1"/>
    </source>
</evidence>
<dbReference type="Pfam" id="PF01261">
    <property type="entry name" value="AP_endonuc_2"/>
    <property type="match status" value="1"/>
</dbReference>
<dbReference type="Proteomes" id="UP000199161">
    <property type="component" value="Unassembled WGS sequence"/>
</dbReference>
<organism evidence="2 3">
    <name type="scientific">Natronobacterium haloterrestre</name>
    <name type="common">Halobiforma haloterrestris</name>
    <dbReference type="NCBI Taxonomy" id="148448"/>
    <lineage>
        <taxon>Archaea</taxon>
        <taxon>Methanobacteriati</taxon>
        <taxon>Methanobacteriota</taxon>
        <taxon>Stenosarchaea group</taxon>
        <taxon>Halobacteria</taxon>
        <taxon>Halobacteriales</taxon>
        <taxon>Natrialbaceae</taxon>
        <taxon>Natronobacterium</taxon>
    </lineage>
</organism>
<protein>
    <submittedName>
        <fullName evidence="2">Sugar phosphate isomerase/epimerase</fullName>
    </submittedName>
</protein>
<sequence length="255" mass="27798">MTWGRDAQHMPRTAINLYSVRNLDADLESVLRRVADAGYDGVQFAGDYSPLHAEPATVAATLRQLDLAVAPPHVDLETLRTDREAIREAFAPLEVDAIVLPWLDEAHFASAEAVDAIADDLAALESALEADGLDLLYHNHDHEYTALEEGAAYDRFLRQTTVGIELDVGWALVGGDDPARRIRNLGDRVGQLHMKDMTTGSEPTFTELGEGDVDIAACVDAAREVDVDWLIYEHDDPDDPAASLERGATALEGRG</sequence>
<name>A0A1I1JS57_NATHA</name>
<feature type="domain" description="Xylose isomerase-like TIM barrel" evidence="1">
    <location>
        <begin position="31"/>
        <end position="248"/>
    </location>
</feature>
<keyword evidence="3" id="KW-1185">Reference proteome</keyword>
<accession>A0A1I1JS57</accession>
<dbReference type="PANTHER" id="PTHR12110">
    <property type="entry name" value="HYDROXYPYRUVATE ISOMERASE"/>
    <property type="match status" value="1"/>
</dbReference>
<evidence type="ECO:0000313" key="3">
    <source>
        <dbReference type="Proteomes" id="UP000199161"/>
    </source>
</evidence>
<proteinExistence type="predicted"/>
<dbReference type="SUPFAM" id="SSF51658">
    <property type="entry name" value="Xylose isomerase-like"/>
    <property type="match status" value="1"/>
</dbReference>
<dbReference type="PANTHER" id="PTHR12110:SF41">
    <property type="entry name" value="INOSOSE DEHYDRATASE"/>
    <property type="match status" value="1"/>
</dbReference>
<dbReference type="Gene3D" id="3.20.20.150">
    <property type="entry name" value="Divalent-metal-dependent TIM barrel enzymes"/>
    <property type="match status" value="1"/>
</dbReference>
<keyword evidence="2" id="KW-0413">Isomerase</keyword>
<dbReference type="InterPro" id="IPR036237">
    <property type="entry name" value="Xyl_isomerase-like_sf"/>
</dbReference>
<dbReference type="AlphaFoldDB" id="A0A1I1JS57"/>
<dbReference type="InterPro" id="IPR050312">
    <property type="entry name" value="IolE/XylAMocC-like"/>
</dbReference>
<dbReference type="InterPro" id="IPR013022">
    <property type="entry name" value="Xyl_isomerase-like_TIM-brl"/>
</dbReference>
<dbReference type="GO" id="GO:0016853">
    <property type="term" value="F:isomerase activity"/>
    <property type="evidence" value="ECO:0007669"/>
    <property type="project" value="UniProtKB-KW"/>
</dbReference>
<reference evidence="3" key="1">
    <citation type="submission" date="2016-10" db="EMBL/GenBank/DDBJ databases">
        <authorList>
            <person name="Varghese N."/>
            <person name="Submissions S."/>
        </authorList>
    </citation>
    <scope>NUCLEOTIDE SEQUENCE [LARGE SCALE GENOMIC DNA]</scope>
    <source>
        <strain evidence="3">DSM 13078</strain>
    </source>
</reference>
<evidence type="ECO:0000259" key="1">
    <source>
        <dbReference type="Pfam" id="PF01261"/>
    </source>
</evidence>